<dbReference type="EMBL" id="HBUF01600402">
    <property type="protein sequence ID" value="CAG6775963.1"/>
    <property type="molecule type" value="Transcribed_RNA"/>
</dbReference>
<reference evidence="2" key="1">
    <citation type="submission" date="2021-05" db="EMBL/GenBank/DDBJ databases">
        <authorList>
            <person name="Alioto T."/>
            <person name="Alioto T."/>
            <person name="Gomez Garrido J."/>
        </authorList>
    </citation>
    <scope>NUCLEOTIDE SEQUENCE</scope>
</reference>
<feature type="coiled-coil region" evidence="1">
    <location>
        <begin position="314"/>
        <end position="348"/>
    </location>
</feature>
<sequence>MPTSDNPSLDNVNDENKDFNIEASIPNIKIKELEADDNNIQVKDSNPKSDEVSNIKTNEPNLTGKTCIVQTNEPIISGEEVETNQAFRDIVDNAMVEVTPPATGHTTHAGAFGDYFHAKRNKTKIIHFPSWESPNQSPEFKLYIAKCELLRVTNELSETRRQDAQNRLRLAEQGEELRQKQEQFSELIVNTEPFIQQNKEIWTRFDRIISRNETKDALLKEKTKVLIEDTKKFSKWEILMKILVDLYQPFKTSVSTCLTQSSSEFHDLESLMNSYMSKLYAKYELLGEFYESIHCIDETQHHFGKEISRHNETMKQLSDKVSTLRTHLRELTSDRIGLEEQLTLLMKEKQIASLHWIEIQKSLDNAYKLFILDNPERQRTKSKPKQVSTNTNTIRLEDKVSQLQTQHDYLNQVLQAATGLYESASDTMRAHVSVETISF</sequence>
<proteinExistence type="predicted"/>
<protein>
    <submittedName>
        <fullName evidence="2">Uncharacterized protein</fullName>
    </submittedName>
</protein>
<keyword evidence="1" id="KW-0175">Coiled coil</keyword>
<evidence type="ECO:0000256" key="1">
    <source>
        <dbReference type="SAM" id="Coils"/>
    </source>
</evidence>
<organism evidence="2">
    <name type="scientific">Cacopsylla melanoneura</name>
    <dbReference type="NCBI Taxonomy" id="428564"/>
    <lineage>
        <taxon>Eukaryota</taxon>
        <taxon>Metazoa</taxon>
        <taxon>Ecdysozoa</taxon>
        <taxon>Arthropoda</taxon>
        <taxon>Hexapoda</taxon>
        <taxon>Insecta</taxon>
        <taxon>Pterygota</taxon>
        <taxon>Neoptera</taxon>
        <taxon>Paraneoptera</taxon>
        <taxon>Hemiptera</taxon>
        <taxon>Sternorrhyncha</taxon>
        <taxon>Psylloidea</taxon>
        <taxon>Psyllidae</taxon>
        <taxon>Psyllinae</taxon>
        <taxon>Cacopsylla</taxon>
    </lineage>
</organism>
<name>A0A8D9F369_9HEMI</name>
<evidence type="ECO:0000313" key="2">
    <source>
        <dbReference type="EMBL" id="CAG6775963.1"/>
    </source>
</evidence>
<dbReference type="AlphaFoldDB" id="A0A8D9F369"/>
<accession>A0A8D9F369</accession>